<reference evidence="6 7" key="1">
    <citation type="submission" date="2022-12" db="EMBL/GenBank/DDBJ databases">
        <title>Chromosome-level genome assembly of true bugs.</title>
        <authorList>
            <person name="Ma L."/>
            <person name="Li H."/>
        </authorList>
    </citation>
    <scope>NUCLEOTIDE SEQUENCE [LARGE SCALE GENOMIC DNA]</scope>
    <source>
        <strain evidence="6">Lab_2022b</strain>
    </source>
</reference>
<name>A0AAW1CNS6_9HEMI</name>
<comment type="caution">
    <text evidence="6">The sequence shown here is derived from an EMBL/GenBank/DDBJ whole genome shotgun (WGS) entry which is preliminary data.</text>
</comment>
<comment type="subcellular location">
    <subcellularLocation>
        <location evidence="4">Peroxisome membrane</location>
    </subcellularLocation>
</comment>
<dbReference type="GO" id="GO:0005778">
    <property type="term" value="C:peroxisomal membrane"/>
    <property type="evidence" value="ECO:0007669"/>
    <property type="project" value="UniProtKB-SubCell"/>
</dbReference>
<evidence type="ECO:0000256" key="2">
    <source>
        <dbReference type="ARBA" id="ARBA00023136"/>
    </source>
</evidence>
<keyword evidence="3" id="KW-0576">Peroxisome</keyword>
<keyword evidence="7" id="KW-1185">Reference proteome</keyword>
<evidence type="ECO:0008006" key="8">
    <source>
        <dbReference type="Google" id="ProtNLM"/>
    </source>
</evidence>
<dbReference type="PANTHER" id="PTHR12652">
    <property type="entry name" value="PEROXISOMAL BIOGENESIS FACTOR 11"/>
    <property type="match status" value="1"/>
</dbReference>
<keyword evidence="1" id="KW-0962">Peroxisome biogenesis</keyword>
<dbReference type="Pfam" id="PF05648">
    <property type="entry name" value="PEX11"/>
    <property type="match status" value="1"/>
</dbReference>
<accession>A0AAW1CNS6</accession>
<evidence type="ECO:0000256" key="5">
    <source>
        <dbReference type="SAM" id="Phobius"/>
    </source>
</evidence>
<dbReference type="InterPro" id="IPR008733">
    <property type="entry name" value="PEX11"/>
</dbReference>
<organism evidence="6 7">
    <name type="scientific">Rhynocoris fuscipes</name>
    <dbReference type="NCBI Taxonomy" id="488301"/>
    <lineage>
        <taxon>Eukaryota</taxon>
        <taxon>Metazoa</taxon>
        <taxon>Ecdysozoa</taxon>
        <taxon>Arthropoda</taxon>
        <taxon>Hexapoda</taxon>
        <taxon>Insecta</taxon>
        <taxon>Pterygota</taxon>
        <taxon>Neoptera</taxon>
        <taxon>Paraneoptera</taxon>
        <taxon>Hemiptera</taxon>
        <taxon>Heteroptera</taxon>
        <taxon>Panheteroptera</taxon>
        <taxon>Cimicomorpha</taxon>
        <taxon>Reduviidae</taxon>
        <taxon>Harpactorinae</taxon>
        <taxon>Harpactorini</taxon>
        <taxon>Rhynocoris</taxon>
    </lineage>
</organism>
<keyword evidence="2 5" id="KW-0472">Membrane</keyword>
<dbReference type="AlphaFoldDB" id="A0AAW1CNS6"/>
<dbReference type="PANTHER" id="PTHR12652:SF50">
    <property type="entry name" value="PEROXIN 11"/>
    <property type="match status" value="1"/>
</dbReference>
<gene>
    <name evidence="6" type="ORF">O3M35_004040</name>
</gene>
<protein>
    <recommendedName>
        <fullName evidence="8">Peroxisomal membrane protein 11B</fullName>
    </recommendedName>
</protein>
<dbReference type="EMBL" id="JAPXFL010000013">
    <property type="protein sequence ID" value="KAK9498162.1"/>
    <property type="molecule type" value="Genomic_DNA"/>
</dbReference>
<evidence type="ECO:0000256" key="1">
    <source>
        <dbReference type="ARBA" id="ARBA00022593"/>
    </source>
</evidence>
<evidence type="ECO:0000256" key="3">
    <source>
        <dbReference type="ARBA" id="ARBA00023140"/>
    </source>
</evidence>
<proteinExistence type="predicted"/>
<keyword evidence="5" id="KW-1133">Transmembrane helix</keyword>
<keyword evidence="5" id="KW-0812">Transmembrane</keyword>
<evidence type="ECO:0000313" key="6">
    <source>
        <dbReference type="EMBL" id="KAK9498162.1"/>
    </source>
</evidence>
<evidence type="ECO:0000313" key="7">
    <source>
        <dbReference type="Proteomes" id="UP001461498"/>
    </source>
</evidence>
<dbReference type="Proteomes" id="UP001461498">
    <property type="component" value="Unassembled WGS sequence"/>
</dbReference>
<evidence type="ECO:0000256" key="4">
    <source>
        <dbReference type="ARBA" id="ARBA00046271"/>
    </source>
</evidence>
<feature type="transmembrane region" description="Helical" evidence="5">
    <location>
        <begin position="191"/>
        <end position="212"/>
    </location>
</feature>
<dbReference type="GO" id="GO:0016559">
    <property type="term" value="P:peroxisome fission"/>
    <property type="evidence" value="ECO:0007669"/>
    <property type="project" value="InterPro"/>
</dbReference>
<sequence>MEILIKLNNQTSGRDKLARLLQYMAKSGWYYMQQNENISHKNIDKLKSLEYNLATFRKLLRFGRFVDHLYLALHNIGDNKHITKITATAAKLAYTAFLLYDHVIWIARIGIIDIDISKWTKSANRFWAITIALQLSLNIYEYFKIFNCKKDVDKISSLIEGMKWRQDLTLDTLKNICDIVIPLSGLGLLKVNSGVVGTFGTISSLAAILILLNPKFKFFIS</sequence>